<evidence type="ECO:0000259" key="5">
    <source>
        <dbReference type="PROSITE" id="PS51503"/>
    </source>
</evidence>
<evidence type="ECO:0000256" key="2">
    <source>
        <dbReference type="ARBA" id="ARBA00022989"/>
    </source>
</evidence>
<proteinExistence type="predicted"/>
<keyword evidence="7" id="KW-1185">Reference proteome</keyword>
<keyword evidence="1 4" id="KW-0812">Transmembrane</keyword>
<reference evidence="6 7" key="1">
    <citation type="journal article" date="2021" name="Arch. Microbiol.">
        <title>Thalassobius aquimarinus sp. nov., isolated from the Sea of Japan seashore.</title>
        <authorList>
            <person name="Kurilenko V.V."/>
            <person name="Romanenko L.A."/>
            <person name="Chernysheva N.Y."/>
            <person name="Velansky P.V."/>
            <person name="Tekutyeva L.A."/>
            <person name="Isaeva M.P."/>
            <person name="Mikhailov V.V."/>
        </authorList>
    </citation>
    <scope>NUCLEOTIDE SEQUENCE [LARGE SCALE GENOMIC DNA]</scope>
    <source>
        <strain evidence="6 7">KMM 8518</strain>
    </source>
</reference>
<evidence type="ECO:0000256" key="3">
    <source>
        <dbReference type="ARBA" id="ARBA00023136"/>
    </source>
</evidence>
<gene>
    <name evidence="6" type="ORF">IT775_18745</name>
</gene>
<sequence>MKDDPLFYVVAAACLGVVVILMIGIGGFAKGGEFNRKHANKIMRLRIAAQFVAVVLVLLFVWLRRGG</sequence>
<feature type="transmembrane region" description="Helical" evidence="4">
    <location>
        <begin position="6"/>
        <end position="25"/>
    </location>
</feature>
<keyword evidence="3 4" id="KW-0472">Membrane</keyword>
<evidence type="ECO:0000256" key="4">
    <source>
        <dbReference type="SAM" id="Phobius"/>
    </source>
</evidence>
<comment type="caution">
    <text evidence="6">The sequence shown here is derived from an EMBL/GenBank/DDBJ whole genome shotgun (WGS) entry which is preliminary data.</text>
</comment>
<keyword evidence="2 4" id="KW-1133">Transmembrane helix</keyword>
<dbReference type="Proteomes" id="UP001195941">
    <property type="component" value="Unassembled WGS sequence"/>
</dbReference>
<dbReference type="EMBL" id="JADMKU010000024">
    <property type="protein sequence ID" value="MBR9653161.1"/>
    <property type="molecule type" value="Genomic_DNA"/>
</dbReference>
<feature type="domain" description="HIG1" evidence="5">
    <location>
        <begin position="1"/>
        <end position="67"/>
    </location>
</feature>
<evidence type="ECO:0000313" key="7">
    <source>
        <dbReference type="Proteomes" id="UP001195941"/>
    </source>
</evidence>
<accession>A0ABS5HW39</accession>
<organism evidence="6 7">
    <name type="scientific">Thalassovita aquimarina</name>
    <dbReference type="NCBI Taxonomy" id="2785917"/>
    <lineage>
        <taxon>Bacteria</taxon>
        <taxon>Pseudomonadati</taxon>
        <taxon>Pseudomonadota</taxon>
        <taxon>Alphaproteobacteria</taxon>
        <taxon>Rhodobacterales</taxon>
        <taxon>Roseobacteraceae</taxon>
        <taxon>Thalassovita</taxon>
    </lineage>
</organism>
<dbReference type="NCBIfam" id="NF033233">
    <property type="entry name" value="twin_helix"/>
    <property type="match status" value="1"/>
</dbReference>
<evidence type="ECO:0000313" key="6">
    <source>
        <dbReference type="EMBL" id="MBR9653161.1"/>
    </source>
</evidence>
<dbReference type="InterPro" id="IPR007667">
    <property type="entry name" value="Hypoxia_induced_domain"/>
</dbReference>
<evidence type="ECO:0000256" key="1">
    <source>
        <dbReference type="ARBA" id="ARBA00022692"/>
    </source>
</evidence>
<dbReference type="PROSITE" id="PS51503">
    <property type="entry name" value="HIG1"/>
    <property type="match status" value="1"/>
</dbReference>
<feature type="transmembrane region" description="Helical" evidence="4">
    <location>
        <begin position="45"/>
        <end position="63"/>
    </location>
</feature>
<dbReference type="RefSeq" id="WP_212702784.1">
    <property type="nucleotide sequence ID" value="NZ_JADMKU010000024.1"/>
</dbReference>
<dbReference type="Pfam" id="PF04588">
    <property type="entry name" value="HIG_1_N"/>
    <property type="match status" value="1"/>
</dbReference>
<name>A0ABS5HW39_9RHOB</name>
<protein>
    <submittedName>
        <fullName evidence="6">Twin transmembrane helix small protein</fullName>
    </submittedName>
</protein>